<dbReference type="InterPro" id="IPR038441">
    <property type="entry name" value="THAP_Znf_sf"/>
</dbReference>
<dbReference type="PANTHER" id="PTHR46927">
    <property type="entry name" value="AGAP005574-PA"/>
    <property type="match status" value="1"/>
</dbReference>
<reference evidence="7" key="2">
    <citation type="submission" date="2025-09" db="UniProtKB">
        <authorList>
            <consortium name="Ensembl"/>
        </authorList>
    </citation>
    <scope>IDENTIFICATION</scope>
</reference>
<keyword evidence="1" id="KW-0479">Metal-binding</keyword>
<dbReference type="GeneTree" id="ENSGT00940000177236"/>
<dbReference type="SMART" id="SM00980">
    <property type="entry name" value="THAP"/>
    <property type="match status" value="1"/>
</dbReference>
<dbReference type="STRING" id="48699.ENSPLAP00000030648"/>
<evidence type="ECO:0000259" key="6">
    <source>
        <dbReference type="PROSITE" id="PS50950"/>
    </source>
</evidence>
<dbReference type="AlphaFoldDB" id="A0A3B3VZX3"/>
<sequence length="119" mass="13712">MTRVGHGGHTMASRLSLHRFPNEKKVRAQWERAVGRIHLPKNPYLCSQHFSTEDYESFVRAQLMKELTGGRYPRKLKLNAVPTIFPHKADQGLICNILLSPVQSAQIFYNKIRVKAEKK</sequence>
<keyword evidence="8" id="KW-1185">Reference proteome</keyword>
<accession>A0A3B3VZX3</accession>
<evidence type="ECO:0000256" key="3">
    <source>
        <dbReference type="ARBA" id="ARBA00022833"/>
    </source>
</evidence>
<keyword evidence="4 5" id="KW-0238">DNA-binding</keyword>
<keyword evidence="3" id="KW-0862">Zinc</keyword>
<evidence type="ECO:0000313" key="8">
    <source>
        <dbReference type="Proteomes" id="UP000261500"/>
    </source>
</evidence>
<dbReference type="GO" id="GO:0003677">
    <property type="term" value="F:DNA binding"/>
    <property type="evidence" value="ECO:0007669"/>
    <property type="project" value="UniProtKB-UniRule"/>
</dbReference>
<dbReference type="Pfam" id="PF05485">
    <property type="entry name" value="THAP"/>
    <property type="match status" value="1"/>
</dbReference>
<dbReference type="PROSITE" id="PS50950">
    <property type="entry name" value="ZF_THAP"/>
    <property type="match status" value="1"/>
</dbReference>
<dbReference type="SUPFAM" id="SSF57716">
    <property type="entry name" value="Glucocorticoid receptor-like (DNA-binding domain)"/>
    <property type="match status" value="1"/>
</dbReference>
<dbReference type="SMART" id="SM00692">
    <property type="entry name" value="DM3"/>
    <property type="match status" value="1"/>
</dbReference>
<evidence type="ECO:0000256" key="2">
    <source>
        <dbReference type="ARBA" id="ARBA00022771"/>
    </source>
</evidence>
<dbReference type="Gene3D" id="6.20.210.20">
    <property type="entry name" value="THAP domain"/>
    <property type="match status" value="1"/>
</dbReference>
<dbReference type="InterPro" id="IPR006612">
    <property type="entry name" value="THAP_Znf"/>
</dbReference>
<keyword evidence="2 5" id="KW-0863">Zinc-finger</keyword>
<dbReference type="Proteomes" id="UP000261500">
    <property type="component" value="Unplaced"/>
</dbReference>
<organism evidence="7 8">
    <name type="scientific">Poecilia latipinna</name>
    <name type="common">sailfin molly</name>
    <dbReference type="NCBI Taxonomy" id="48699"/>
    <lineage>
        <taxon>Eukaryota</taxon>
        <taxon>Metazoa</taxon>
        <taxon>Chordata</taxon>
        <taxon>Craniata</taxon>
        <taxon>Vertebrata</taxon>
        <taxon>Euteleostomi</taxon>
        <taxon>Actinopterygii</taxon>
        <taxon>Neopterygii</taxon>
        <taxon>Teleostei</taxon>
        <taxon>Neoteleostei</taxon>
        <taxon>Acanthomorphata</taxon>
        <taxon>Ovalentaria</taxon>
        <taxon>Atherinomorphae</taxon>
        <taxon>Cyprinodontiformes</taxon>
        <taxon>Poeciliidae</taxon>
        <taxon>Poeciliinae</taxon>
        <taxon>Poecilia</taxon>
    </lineage>
</organism>
<evidence type="ECO:0000313" key="7">
    <source>
        <dbReference type="Ensembl" id="ENSPLAP00000030648.1"/>
    </source>
</evidence>
<reference evidence="7" key="1">
    <citation type="submission" date="2025-08" db="UniProtKB">
        <authorList>
            <consortium name="Ensembl"/>
        </authorList>
    </citation>
    <scope>IDENTIFICATION</scope>
</reference>
<dbReference type="InterPro" id="IPR052224">
    <property type="entry name" value="THAP_domain_protein"/>
</dbReference>
<evidence type="ECO:0000256" key="5">
    <source>
        <dbReference type="PROSITE-ProRule" id="PRU00309"/>
    </source>
</evidence>
<dbReference type="PANTHER" id="PTHR46927:SF3">
    <property type="entry name" value="THAP-TYPE DOMAIN-CONTAINING PROTEIN"/>
    <property type="match status" value="1"/>
</dbReference>
<feature type="domain" description="THAP-type" evidence="6">
    <location>
        <begin position="1"/>
        <end position="85"/>
    </location>
</feature>
<proteinExistence type="predicted"/>
<evidence type="ECO:0000256" key="1">
    <source>
        <dbReference type="ARBA" id="ARBA00022723"/>
    </source>
</evidence>
<protein>
    <recommendedName>
        <fullName evidence="6">THAP-type domain-containing protein</fullName>
    </recommendedName>
</protein>
<evidence type="ECO:0000256" key="4">
    <source>
        <dbReference type="ARBA" id="ARBA00023125"/>
    </source>
</evidence>
<dbReference type="Ensembl" id="ENSPLAT00000026750.1">
    <property type="protein sequence ID" value="ENSPLAP00000030648.1"/>
    <property type="gene ID" value="ENSPLAG00000021923.1"/>
</dbReference>
<dbReference type="GO" id="GO:0008270">
    <property type="term" value="F:zinc ion binding"/>
    <property type="evidence" value="ECO:0007669"/>
    <property type="project" value="UniProtKB-KW"/>
</dbReference>
<name>A0A3B3VZX3_9TELE</name>